<proteinExistence type="predicted"/>
<evidence type="ECO:0000313" key="1">
    <source>
        <dbReference type="EMBL" id="SVB80657.1"/>
    </source>
</evidence>
<name>A0A382H133_9ZZZZ</name>
<accession>A0A382H133</accession>
<dbReference type="AlphaFoldDB" id="A0A382H133"/>
<protein>
    <submittedName>
        <fullName evidence="1">Uncharacterized protein</fullName>
    </submittedName>
</protein>
<organism evidence="1">
    <name type="scientific">marine metagenome</name>
    <dbReference type="NCBI Taxonomy" id="408172"/>
    <lineage>
        <taxon>unclassified sequences</taxon>
        <taxon>metagenomes</taxon>
        <taxon>ecological metagenomes</taxon>
    </lineage>
</organism>
<sequence length="90" mass="10426">MKKYCMIVKTETYSGIALMVEDDFDEDFDSPILKGVLKDFPLESRKPIIKNEEIDIINEGDDIKIDPEYYLNKNGKVMISKYGEVKRLST</sequence>
<reference evidence="1" key="1">
    <citation type="submission" date="2018-05" db="EMBL/GenBank/DDBJ databases">
        <authorList>
            <person name="Lanie J.A."/>
            <person name="Ng W.-L."/>
            <person name="Kazmierczak K.M."/>
            <person name="Andrzejewski T.M."/>
            <person name="Davidsen T.M."/>
            <person name="Wayne K.J."/>
            <person name="Tettelin H."/>
            <person name="Glass J.I."/>
            <person name="Rusch D."/>
            <person name="Podicherti R."/>
            <person name="Tsui H.-C.T."/>
            <person name="Winkler M.E."/>
        </authorList>
    </citation>
    <scope>NUCLEOTIDE SEQUENCE</scope>
</reference>
<gene>
    <name evidence="1" type="ORF">METZ01_LOCUS233511</name>
</gene>
<dbReference type="EMBL" id="UINC01058419">
    <property type="protein sequence ID" value="SVB80657.1"/>
    <property type="molecule type" value="Genomic_DNA"/>
</dbReference>